<proteinExistence type="predicted"/>
<feature type="repeat" description="TPR" evidence="3">
    <location>
        <begin position="234"/>
        <end position="267"/>
    </location>
</feature>
<evidence type="ECO:0000313" key="6">
    <source>
        <dbReference type="Proteomes" id="UP000179242"/>
    </source>
</evidence>
<dbReference type="Gene3D" id="1.25.40.10">
    <property type="entry name" value="Tetratricopeptide repeat domain"/>
    <property type="match status" value="2"/>
</dbReference>
<evidence type="ECO:0000313" key="5">
    <source>
        <dbReference type="EMBL" id="OGC40144.1"/>
    </source>
</evidence>
<dbReference type="PROSITE" id="PS50005">
    <property type="entry name" value="TPR"/>
    <property type="match status" value="3"/>
</dbReference>
<dbReference type="Proteomes" id="UP000179242">
    <property type="component" value="Unassembled WGS sequence"/>
</dbReference>
<dbReference type="InterPro" id="IPR051685">
    <property type="entry name" value="Ycf3/AcsC/BcsC/TPR_MFPF"/>
</dbReference>
<dbReference type="InterPro" id="IPR011990">
    <property type="entry name" value="TPR-like_helical_dom_sf"/>
</dbReference>
<feature type="repeat" description="TPR" evidence="3">
    <location>
        <begin position="200"/>
        <end position="233"/>
    </location>
</feature>
<reference evidence="5 6" key="1">
    <citation type="journal article" date="2016" name="Nat. Commun.">
        <title>Thousands of microbial genomes shed light on interconnected biogeochemical processes in an aquifer system.</title>
        <authorList>
            <person name="Anantharaman K."/>
            <person name="Brown C.T."/>
            <person name="Hug L.A."/>
            <person name="Sharon I."/>
            <person name="Castelle C.J."/>
            <person name="Probst A.J."/>
            <person name="Thomas B.C."/>
            <person name="Singh A."/>
            <person name="Wilkins M.J."/>
            <person name="Karaoz U."/>
            <person name="Brodie E.L."/>
            <person name="Williams K.H."/>
            <person name="Hubbard S.S."/>
            <person name="Banfield J.F."/>
        </authorList>
    </citation>
    <scope>NUCLEOTIDE SEQUENCE [LARGE SCALE GENOMIC DNA]</scope>
</reference>
<feature type="chain" id="PRO_5009514742" evidence="4">
    <location>
        <begin position="24"/>
        <end position="473"/>
    </location>
</feature>
<dbReference type="PANTHER" id="PTHR44943">
    <property type="entry name" value="CELLULOSE SYNTHASE OPERON PROTEIN C"/>
    <property type="match status" value="1"/>
</dbReference>
<accession>A0A1F4U5B5</accession>
<sequence>MLERKKIFLVFCLMIFMACSAGAAGFKDVDPEKISFKAGPTDPAEDLSIPWVEVSLYPKNVEAGGQFSVKAALASKVKEVSAVLDDKEKYALKPEDQSGWDAAIVLPSDLKSGLHFLKVNITGNNGKTISRTLVFRVLGNASRAEISFPVTFKSDTRLSKGRSVTAGEKGEAIYRQTYYWVKGPDGAEGWIEASGIEESKREIYVSAYQAFTEGDYDRAIVYYSEVVILDPNDADAYYWLAKAYQQVGEEQEVIKALKTALAIDPQHSGANWMAGRVAKDDFSKGIALLRMKKYQEAAEAIENASSLRPGSISYWMQLGKIYGLLGDTDAASEAWKQVLLIDPDNQQAHALLKTDYYRMIAKEEPIEPAAPKIAAETASSQYVNMVKQSRTEKGTLVGSALKSVVSMAKSLGTKIDEEGWKASWTGNSFLVTYACRQERLGKTESELFSFKVDPDSRRVEPYNKNARLLVSRW</sequence>
<evidence type="ECO:0000256" key="3">
    <source>
        <dbReference type="PROSITE-ProRule" id="PRU00339"/>
    </source>
</evidence>
<name>A0A1F4U5B5_UNCSA</name>
<feature type="repeat" description="TPR" evidence="3">
    <location>
        <begin position="312"/>
        <end position="345"/>
    </location>
</feature>
<dbReference type="AlphaFoldDB" id="A0A1F4U5B5"/>
<gene>
    <name evidence="5" type="ORF">A2438_02520</name>
</gene>
<evidence type="ECO:0000256" key="1">
    <source>
        <dbReference type="ARBA" id="ARBA00022737"/>
    </source>
</evidence>
<dbReference type="SUPFAM" id="SSF48452">
    <property type="entry name" value="TPR-like"/>
    <property type="match status" value="1"/>
</dbReference>
<feature type="signal peptide" evidence="4">
    <location>
        <begin position="1"/>
        <end position="23"/>
    </location>
</feature>
<comment type="caution">
    <text evidence="5">The sequence shown here is derived from an EMBL/GenBank/DDBJ whole genome shotgun (WGS) entry which is preliminary data.</text>
</comment>
<evidence type="ECO:0000256" key="2">
    <source>
        <dbReference type="ARBA" id="ARBA00022803"/>
    </source>
</evidence>
<keyword evidence="2 3" id="KW-0802">TPR repeat</keyword>
<dbReference type="PANTHER" id="PTHR44943:SF8">
    <property type="entry name" value="TPR REPEAT-CONTAINING PROTEIN MJ0263"/>
    <property type="match status" value="1"/>
</dbReference>
<dbReference type="SMART" id="SM00028">
    <property type="entry name" value="TPR"/>
    <property type="match status" value="4"/>
</dbReference>
<dbReference type="EMBL" id="MEUJ01000004">
    <property type="protein sequence ID" value="OGC40144.1"/>
    <property type="molecule type" value="Genomic_DNA"/>
</dbReference>
<dbReference type="PROSITE" id="PS51257">
    <property type="entry name" value="PROKAR_LIPOPROTEIN"/>
    <property type="match status" value="1"/>
</dbReference>
<organism evidence="5 6">
    <name type="scientific">candidate division WOR-1 bacterium RIFOXYC2_FULL_46_14</name>
    <dbReference type="NCBI Taxonomy" id="1802587"/>
    <lineage>
        <taxon>Bacteria</taxon>
        <taxon>Bacillati</taxon>
        <taxon>Saganbacteria</taxon>
    </lineage>
</organism>
<evidence type="ECO:0000256" key="4">
    <source>
        <dbReference type="SAM" id="SignalP"/>
    </source>
</evidence>
<protein>
    <submittedName>
        <fullName evidence="5">Uncharacterized protein</fullName>
    </submittedName>
</protein>
<dbReference type="InterPro" id="IPR019734">
    <property type="entry name" value="TPR_rpt"/>
</dbReference>
<dbReference type="Pfam" id="PF14559">
    <property type="entry name" value="TPR_19"/>
    <property type="match status" value="2"/>
</dbReference>
<keyword evidence="4" id="KW-0732">Signal</keyword>
<keyword evidence="1" id="KW-0677">Repeat</keyword>